<dbReference type="OrthoDB" id="9781903at2"/>
<dbReference type="EMBL" id="CP036290">
    <property type="protein sequence ID" value="QDU83919.1"/>
    <property type="molecule type" value="Genomic_DNA"/>
</dbReference>
<dbReference type="RefSeq" id="WP_145184494.1">
    <property type="nucleotide sequence ID" value="NZ_CP036290.1"/>
</dbReference>
<dbReference type="AlphaFoldDB" id="A0A518CXG4"/>
<gene>
    <name evidence="1" type="ORF">Pla163_10200</name>
</gene>
<proteinExistence type="predicted"/>
<reference evidence="1 2" key="1">
    <citation type="submission" date="2019-02" db="EMBL/GenBank/DDBJ databases">
        <title>Deep-cultivation of Planctomycetes and their phenomic and genomic characterization uncovers novel biology.</title>
        <authorList>
            <person name="Wiegand S."/>
            <person name="Jogler M."/>
            <person name="Boedeker C."/>
            <person name="Pinto D."/>
            <person name="Vollmers J."/>
            <person name="Rivas-Marin E."/>
            <person name="Kohn T."/>
            <person name="Peeters S.H."/>
            <person name="Heuer A."/>
            <person name="Rast P."/>
            <person name="Oberbeckmann S."/>
            <person name="Bunk B."/>
            <person name="Jeske O."/>
            <person name="Meyerdierks A."/>
            <person name="Storesund J.E."/>
            <person name="Kallscheuer N."/>
            <person name="Luecker S."/>
            <person name="Lage O.M."/>
            <person name="Pohl T."/>
            <person name="Merkel B.J."/>
            <person name="Hornburger P."/>
            <person name="Mueller R.-W."/>
            <person name="Bruemmer F."/>
            <person name="Labrenz M."/>
            <person name="Spormann A.M."/>
            <person name="Op den Camp H."/>
            <person name="Overmann J."/>
            <person name="Amann R."/>
            <person name="Jetten M.S.M."/>
            <person name="Mascher T."/>
            <person name="Medema M.H."/>
            <person name="Devos D.P."/>
            <person name="Kaster A.-K."/>
            <person name="Ovreas L."/>
            <person name="Rohde M."/>
            <person name="Galperin M.Y."/>
            <person name="Jogler C."/>
        </authorList>
    </citation>
    <scope>NUCLEOTIDE SEQUENCE [LARGE SCALE GENOMIC DNA]</scope>
    <source>
        <strain evidence="1 2">Pla163</strain>
    </source>
</reference>
<accession>A0A518CXG4</accession>
<keyword evidence="2" id="KW-1185">Reference proteome</keyword>
<protein>
    <submittedName>
        <fullName evidence="1">Uncharacterized protein</fullName>
    </submittedName>
</protein>
<organism evidence="1 2">
    <name type="scientific">Rohdeia mirabilis</name>
    <dbReference type="NCBI Taxonomy" id="2528008"/>
    <lineage>
        <taxon>Bacteria</taxon>
        <taxon>Pseudomonadati</taxon>
        <taxon>Planctomycetota</taxon>
        <taxon>Planctomycetia</taxon>
        <taxon>Planctomycetia incertae sedis</taxon>
        <taxon>Rohdeia</taxon>
    </lineage>
</organism>
<sequence length="715" mass="76416">MSRPSQRSVVPVHFSVGLLARLLAVLLALLPGLGCGQAATSTLPPGDGVELNLFVGADFLPFGLPAGTEVRWIDLEYGGSGSATAGDQEGARVPVTPALVVAVAEPASMHGGWLFAVLDTREMEVDTRGYSRFAQVWPTVEVTVATGDGPPGCEVVLEPVDPRQSVRTVDEEVFDAVRTALVVDWSGPTRDVALDSAIVRELFASPRQQLLPHGARRSAFVSNAQVRLVGFEGVESIVRLAAPPDGAWAPSSIDSTDHEWTQFDELVAARQLSEALPVISARDTAAAIGPLVALEPPQPITESAVSVPEALLAFAPHMDVRAYRLDDSTESLRRFRQLRGSSRFDPATGRFLIACGGSDPDLFAFRWHTAGGARVHVIPLDDAAGSDRAAKDVAWAGDEEVQLSLAVDAVCFDGLRPEFGPVPEVLASLVVAPAPGRVVLWRLALVIDRPGAWGVSGFPAGAELSWLHPFARPLPDVRRAPQPLLLSPPVTRDLPVDGAAFHIAPRPFDLASHPREEVVFALPAGVVVGPMTRPGHHVVRRDGFSRSYAEPDFAGTFRFERAVGDWLRMRLELTAQDGRDFVGAVLADQAHDPDETLREVRVALEPAASARGRTDWFEGAVAGPRDLACYGPWSLERLRAMNGSNGEPGDLSYPDHEVAVEPDGSFSIDFLLHGGTYTLTLPASDGSPDEEPAPSHTFTVPFASAGTTIDLGLIR</sequence>
<evidence type="ECO:0000313" key="2">
    <source>
        <dbReference type="Proteomes" id="UP000319342"/>
    </source>
</evidence>
<dbReference type="Proteomes" id="UP000319342">
    <property type="component" value="Chromosome"/>
</dbReference>
<evidence type="ECO:0000313" key="1">
    <source>
        <dbReference type="EMBL" id="QDU83919.1"/>
    </source>
</evidence>
<name>A0A518CXG4_9BACT</name>